<organism evidence="2 3">
    <name type="scientific">Lottia gigantea</name>
    <name type="common">Giant owl limpet</name>
    <dbReference type="NCBI Taxonomy" id="225164"/>
    <lineage>
        <taxon>Eukaryota</taxon>
        <taxon>Metazoa</taxon>
        <taxon>Spiralia</taxon>
        <taxon>Lophotrochozoa</taxon>
        <taxon>Mollusca</taxon>
        <taxon>Gastropoda</taxon>
        <taxon>Patellogastropoda</taxon>
        <taxon>Lottioidea</taxon>
        <taxon>Lottiidae</taxon>
        <taxon>Lottia</taxon>
    </lineage>
</organism>
<reference evidence="2 3" key="1">
    <citation type="journal article" date="2013" name="Nature">
        <title>Insights into bilaterian evolution from three spiralian genomes.</title>
        <authorList>
            <person name="Simakov O."/>
            <person name="Marletaz F."/>
            <person name="Cho S.J."/>
            <person name="Edsinger-Gonzales E."/>
            <person name="Havlak P."/>
            <person name="Hellsten U."/>
            <person name="Kuo D.H."/>
            <person name="Larsson T."/>
            <person name="Lv J."/>
            <person name="Arendt D."/>
            <person name="Savage R."/>
            <person name="Osoegawa K."/>
            <person name="de Jong P."/>
            <person name="Grimwood J."/>
            <person name="Chapman J.A."/>
            <person name="Shapiro H."/>
            <person name="Aerts A."/>
            <person name="Otillar R.P."/>
            <person name="Terry A.Y."/>
            <person name="Boore J.L."/>
            <person name="Grigoriev I.V."/>
            <person name="Lindberg D.R."/>
            <person name="Seaver E.C."/>
            <person name="Weisblat D.A."/>
            <person name="Putnam N.H."/>
            <person name="Rokhsar D.S."/>
        </authorList>
    </citation>
    <scope>NUCLEOTIDE SEQUENCE [LARGE SCALE GENOMIC DNA]</scope>
</reference>
<gene>
    <name evidence="2" type="ORF">LOTGIDRAFT_172179</name>
</gene>
<accession>V4CJC9</accession>
<feature type="compositionally biased region" description="Polar residues" evidence="1">
    <location>
        <begin position="147"/>
        <end position="157"/>
    </location>
</feature>
<feature type="region of interest" description="Disordered" evidence="1">
    <location>
        <begin position="240"/>
        <end position="274"/>
    </location>
</feature>
<dbReference type="RefSeq" id="XP_009047008.1">
    <property type="nucleotide sequence ID" value="XM_009048760.1"/>
</dbReference>
<dbReference type="CTD" id="20242022"/>
<protein>
    <submittedName>
        <fullName evidence="2">Uncharacterized protein</fullName>
    </submittedName>
</protein>
<dbReference type="GeneID" id="20242022"/>
<sequence length="315" mass="35295">MTYLSSSPYQRVPSTPQVSTRTNLFSSPSFRVPQIQNLYSSPVPDRTVVVDVRDGLQSSPINPFQFLSQDDSGLISEGAAVGDGVEQIVPATPNRTTDYASGSQIQVPFTIDPWTSETPQMYPFRFQSQMFSQTSVDLSQDEISIENSRVTETTTDSRLIIRRTPSSQRRISNASRVSSPRSGPRTRTFSRPILPNMHRTPQHVEDPQPNDSLRAPEVFSDVLHTPIRPSGSILRTNLRRTPRRLSNDPVIHPDSRIEPPEQAREQVSLESPKRLNVQLQRHAKPLLDRVSRSSSSRNSSVGSELDIFCTDNIFG</sequence>
<feature type="region of interest" description="Disordered" evidence="1">
    <location>
        <begin position="1"/>
        <end position="20"/>
    </location>
</feature>
<feature type="compositionally biased region" description="Basic and acidic residues" evidence="1">
    <location>
        <begin position="251"/>
        <end position="264"/>
    </location>
</feature>
<feature type="region of interest" description="Disordered" evidence="1">
    <location>
        <begin position="147"/>
        <end position="214"/>
    </location>
</feature>
<dbReference type="EMBL" id="KB200294">
    <property type="protein sequence ID" value="ESP02300.1"/>
    <property type="molecule type" value="Genomic_DNA"/>
</dbReference>
<name>V4CJC9_LOTGI</name>
<evidence type="ECO:0000313" key="2">
    <source>
        <dbReference type="EMBL" id="ESP02300.1"/>
    </source>
</evidence>
<keyword evidence="3" id="KW-1185">Reference proteome</keyword>
<dbReference type="AlphaFoldDB" id="V4CJC9"/>
<dbReference type="KEGG" id="lgi:LOTGIDRAFT_172179"/>
<dbReference type="Proteomes" id="UP000030746">
    <property type="component" value="Unassembled WGS sequence"/>
</dbReference>
<evidence type="ECO:0000313" key="3">
    <source>
        <dbReference type="Proteomes" id="UP000030746"/>
    </source>
</evidence>
<proteinExistence type="predicted"/>
<evidence type="ECO:0000256" key="1">
    <source>
        <dbReference type="SAM" id="MobiDB-lite"/>
    </source>
</evidence>
<feature type="compositionally biased region" description="Polar residues" evidence="1">
    <location>
        <begin position="164"/>
        <end position="189"/>
    </location>
</feature>
<dbReference type="HOGENOM" id="CLU_883642_0_0_1"/>